<dbReference type="SUPFAM" id="SSF81383">
    <property type="entry name" value="F-box domain"/>
    <property type="match status" value="1"/>
</dbReference>
<sequence>MELSANFIDANVRILGLLKKQFITHEESNSSYYKRQNPSVLRSLEAENSVLQEMLGALETTLKSQESALCKTLDDVKQVRTRVSTSCCFINRLPNEILTEILCKASRYDGSIYNKFDLNVNFAPHFSLRLSHVCRRWRAVAISSPSLWTEIKLCPGSYQILLQGEFWQSLSTYVRDAPMNISITDSEICTELVLARGYHWDDEMSYSDVVVKCYPDGAISHMQSYDLRTFKTINSITLDFHFEPDLVSLLNSEYQNLDCRCHTLRVAPTYRSRGVDILEVDLSVLLYHFDAEVVECIKTRILVPSEGSYGRGVTEIRFTEVKAVPLDQLLMAFPEITALCCTDCNLEWQRTDITVHAKLRRLELERSTGSMQCRWMNYLQCPALEELHASEWANEGAFINFIARSPRIRTLTLSGRDEKSLWGLAGRITRINHAVHDWRLYRQMKVPPPPPKWYPIPPDYSSESSLRLVFRRGSLALDLEPSQFDIVGGRNIVESPSGTSLPLS</sequence>
<feature type="domain" description="F-box" evidence="1">
    <location>
        <begin position="90"/>
        <end position="151"/>
    </location>
</feature>
<evidence type="ECO:0000313" key="2">
    <source>
        <dbReference type="EMBL" id="CCA71768.1"/>
    </source>
</evidence>
<evidence type="ECO:0000313" key="3">
    <source>
        <dbReference type="Proteomes" id="UP000007148"/>
    </source>
</evidence>
<comment type="caution">
    <text evidence="2">The sequence shown here is derived from an EMBL/GenBank/DDBJ whole genome shotgun (WGS) entry which is preliminary data.</text>
</comment>
<dbReference type="InterPro" id="IPR001810">
    <property type="entry name" value="F-box_dom"/>
</dbReference>
<protein>
    <recommendedName>
        <fullName evidence="1">F-box domain-containing protein</fullName>
    </recommendedName>
</protein>
<dbReference type="InParanoid" id="G4TKC5"/>
<name>G4TKC5_SERID</name>
<accession>G4TKC5</accession>
<dbReference type="Proteomes" id="UP000007148">
    <property type="component" value="Unassembled WGS sequence"/>
</dbReference>
<reference evidence="2 3" key="1">
    <citation type="journal article" date="2011" name="PLoS Pathog.">
        <title>Endophytic Life Strategies Decoded by Genome and Transcriptome Analyses of the Mutualistic Root Symbiont Piriformospora indica.</title>
        <authorList>
            <person name="Zuccaro A."/>
            <person name="Lahrmann U."/>
            <person name="Guldener U."/>
            <person name="Langen G."/>
            <person name="Pfiffi S."/>
            <person name="Biedenkopf D."/>
            <person name="Wong P."/>
            <person name="Samans B."/>
            <person name="Grimm C."/>
            <person name="Basiewicz M."/>
            <person name="Murat C."/>
            <person name="Martin F."/>
            <person name="Kogel K.H."/>
        </authorList>
    </citation>
    <scope>NUCLEOTIDE SEQUENCE [LARGE SCALE GENOMIC DNA]</scope>
    <source>
        <strain evidence="2 3">DSM 11827</strain>
    </source>
</reference>
<proteinExistence type="predicted"/>
<organism evidence="2 3">
    <name type="scientific">Serendipita indica (strain DSM 11827)</name>
    <name type="common">Root endophyte fungus</name>
    <name type="synonym">Piriformospora indica</name>
    <dbReference type="NCBI Taxonomy" id="1109443"/>
    <lineage>
        <taxon>Eukaryota</taxon>
        <taxon>Fungi</taxon>
        <taxon>Dikarya</taxon>
        <taxon>Basidiomycota</taxon>
        <taxon>Agaricomycotina</taxon>
        <taxon>Agaricomycetes</taxon>
        <taxon>Sebacinales</taxon>
        <taxon>Serendipitaceae</taxon>
        <taxon>Serendipita</taxon>
    </lineage>
</organism>
<dbReference type="eggNOG" id="ENOG502R1PE">
    <property type="taxonomic scope" value="Eukaryota"/>
</dbReference>
<dbReference type="EMBL" id="CAFZ01000134">
    <property type="protein sequence ID" value="CCA71768.1"/>
    <property type="molecule type" value="Genomic_DNA"/>
</dbReference>
<evidence type="ECO:0000259" key="1">
    <source>
        <dbReference type="Pfam" id="PF12937"/>
    </source>
</evidence>
<dbReference type="AlphaFoldDB" id="G4TKC5"/>
<dbReference type="Pfam" id="PF12937">
    <property type="entry name" value="F-box-like"/>
    <property type="match status" value="1"/>
</dbReference>
<keyword evidence="3" id="KW-1185">Reference proteome</keyword>
<dbReference type="Gene3D" id="1.20.1280.50">
    <property type="match status" value="1"/>
</dbReference>
<gene>
    <name evidence="2" type="ORF">PIIN_05703</name>
</gene>
<dbReference type="OrthoDB" id="3365698at2759"/>
<dbReference type="HOGENOM" id="CLU_540918_0_0_1"/>
<dbReference type="InterPro" id="IPR036047">
    <property type="entry name" value="F-box-like_dom_sf"/>
</dbReference>